<keyword evidence="2" id="KW-1185">Reference proteome</keyword>
<dbReference type="Proteomes" id="UP000626092">
    <property type="component" value="Unassembled WGS sequence"/>
</dbReference>
<protein>
    <submittedName>
        <fullName evidence="1">Uncharacterized protein</fullName>
    </submittedName>
</protein>
<proteinExistence type="predicted"/>
<evidence type="ECO:0000313" key="1">
    <source>
        <dbReference type="EMBL" id="KAF7133519.1"/>
    </source>
</evidence>
<dbReference type="EMBL" id="WJXA01000009">
    <property type="protein sequence ID" value="KAF7133519.1"/>
    <property type="molecule type" value="Genomic_DNA"/>
</dbReference>
<dbReference type="Pfam" id="PF14868">
    <property type="entry name" value="DUF4487"/>
    <property type="match status" value="1"/>
</dbReference>
<gene>
    <name evidence="1" type="ORF">RHSIM_Rhsim09G0049200</name>
</gene>
<dbReference type="InterPro" id="IPR027902">
    <property type="entry name" value="DUF4487"/>
</dbReference>
<dbReference type="OrthoDB" id="1925340at2759"/>
<evidence type="ECO:0000313" key="2">
    <source>
        <dbReference type="Proteomes" id="UP000626092"/>
    </source>
</evidence>
<dbReference type="AlphaFoldDB" id="A0A834GFL3"/>
<name>A0A834GFL3_RHOSS</name>
<comment type="caution">
    <text evidence="1">The sequence shown here is derived from an EMBL/GenBank/DDBJ whole genome shotgun (WGS) entry which is preliminary data.</text>
</comment>
<dbReference type="PANTHER" id="PTHR36702:SF1">
    <property type="entry name" value="HOLLIDAY JUNCTION RESOLVASE"/>
    <property type="match status" value="1"/>
</dbReference>
<accession>A0A834GFL3</accession>
<sequence length="1025" mass="114419">MAGESSSGEVQRLLEAITSSDYGLIFMLYEPNARSSFLEVVESRVQLLTKLGESDVSDKSDLASLIASLTASIWCGKHLNMTLMSMEESEEEEHCNLFFQLLLDLLSYSAACFSALARYPISDAKELMDVVEKCTFEQLNLAKLSISEVKFCTGAVSYKYRVQWEHITIERGPRPEHCIAICFLLVSCILHHRINAFGLEVLKVAQLVLEAVIRLCKVYSDSVNLDFVDARAENGGNSMDCEEADKANHVLSIIKSTVKLFCELGVLAANDGGSLVTLLNSSWKGVVTLLQLGKGAFATKLNVAEILRTLVSLATESLRCAAETWFSLLTEKVSVSEAKRIFLPVKFYLINAVRISSQYPCQAFSAYKEIAHCVLIILTFRILLSKEELLKTASEVLVELLESISFHLLNSLLNSAQLKQDDKFLILDWLFNENDLSFVAGNISNGNRTTQKDAMFSLSSGNMHGQRMLLLGRVSLFVNLLKSAPDLENDVRLGIARKLGWLLEVLVDEEVYSSCLTLQIPTPYGPGKSPEVAYQSMFFSILHALKTFMIVVSSSIVWSEMESFLLQNIFHPHFLCWEIVMELWCFLVRHAEVDMVNDIVEKLCALLTFVASSESVLVPFSGLRKIARSICMLLMHVPQPTLDQVYSTIVGSNRSQFSSIMLVALLMEGFPLNLLSHKMRSVATQRIIREYFQFMESFGDASSSECGASEFGAPVFALSAALQSLQVSVSDIDMKTLGFLVAVIHRYRGTAENSMKHHYRKLLSETLGIIANVKHLYTSDGMEEVILELQNLFILGPAVSDAQLYQCKPNLATFMAGLGHTELAENDNSSGTKSSAVLELYHMLLGEQHWAFVHLAMETFGYFAARTSCSQLWRFIPQNAALSFDLDLGNEANEERFLAELKVFLEKERALLTMTPCSDEFQLLVKEGQFLKQAIQKYQNTDLWAVGCENMGRDDDNQASKRRKLPDGIMQGVELLQSGLKVIGGGIPHLEQNHFDRAELHDKFLTHFSHLEEVIEQLVGLAGSV</sequence>
<dbReference type="PANTHER" id="PTHR36702">
    <property type="entry name" value="HOLLIDAY JUNCTION RESOLVASE"/>
    <property type="match status" value="1"/>
</dbReference>
<organism evidence="1 2">
    <name type="scientific">Rhododendron simsii</name>
    <name type="common">Sims's rhododendron</name>
    <dbReference type="NCBI Taxonomy" id="118357"/>
    <lineage>
        <taxon>Eukaryota</taxon>
        <taxon>Viridiplantae</taxon>
        <taxon>Streptophyta</taxon>
        <taxon>Embryophyta</taxon>
        <taxon>Tracheophyta</taxon>
        <taxon>Spermatophyta</taxon>
        <taxon>Magnoliopsida</taxon>
        <taxon>eudicotyledons</taxon>
        <taxon>Gunneridae</taxon>
        <taxon>Pentapetalae</taxon>
        <taxon>asterids</taxon>
        <taxon>Ericales</taxon>
        <taxon>Ericaceae</taxon>
        <taxon>Ericoideae</taxon>
        <taxon>Rhodoreae</taxon>
        <taxon>Rhododendron</taxon>
    </lineage>
</organism>
<reference evidence="1" key="1">
    <citation type="submission" date="2019-11" db="EMBL/GenBank/DDBJ databases">
        <authorList>
            <person name="Liu Y."/>
            <person name="Hou J."/>
            <person name="Li T.-Q."/>
            <person name="Guan C.-H."/>
            <person name="Wu X."/>
            <person name="Wu H.-Z."/>
            <person name="Ling F."/>
            <person name="Zhang R."/>
            <person name="Shi X.-G."/>
            <person name="Ren J.-P."/>
            <person name="Chen E.-F."/>
            <person name="Sun J.-M."/>
        </authorList>
    </citation>
    <scope>NUCLEOTIDE SEQUENCE</scope>
    <source>
        <strain evidence="1">Adult_tree_wgs_1</strain>
        <tissue evidence="1">Leaves</tissue>
    </source>
</reference>